<dbReference type="PANTHER" id="PTHR35043">
    <property type="entry name" value="TRANSCRIPTION FACTOR DOMAIN-CONTAINING PROTEIN"/>
    <property type="match status" value="1"/>
</dbReference>
<keyword evidence="3" id="KW-1185">Reference proteome</keyword>
<organism evidence="2 3">
    <name type="scientific">Mycena metata</name>
    <dbReference type="NCBI Taxonomy" id="1033252"/>
    <lineage>
        <taxon>Eukaryota</taxon>
        <taxon>Fungi</taxon>
        <taxon>Dikarya</taxon>
        <taxon>Basidiomycota</taxon>
        <taxon>Agaricomycotina</taxon>
        <taxon>Agaricomycetes</taxon>
        <taxon>Agaricomycetidae</taxon>
        <taxon>Agaricales</taxon>
        <taxon>Marasmiineae</taxon>
        <taxon>Mycenaceae</taxon>
        <taxon>Mycena</taxon>
    </lineage>
</organism>
<sequence length="209" mass="23634">LSDILAGCFTTIFAVIWVSVYPNVLAPGQSMVKLVFRRLGLMMVAVIAPELIVYFAVRQFYAAKELVQEFAGDTNITLTQGFFFYMGGFVSRMDRHPITTIAQLKEPINITKSKKDIRRTTYDEIVDKSKSDALGKGYALLQGGWFILQIFARFADHLPISELEIATPAYAVVNIFTWIIWWHKPYNVHQAIPMDHSPPSQTKTLNLSA</sequence>
<keyword evidence="1" id="KW-0472">Membrane</keyword>
<accession>A0AAD7IFF1</accession>
<dbReference type="EMBL" id="JARKIB010000097">
    <property type="protein sequence ID" value="KAJ7741823.1"/>
    <property type="molecule type" value="Genomic_DNA"/>
</dbReference>
<protein>
    <submittedName>
        <fullName evidence="2">Uncharacterized protein</fullName>
    </submittedName>
</protein>
<feature type="non-terminal residue" evidence="2">
    <location>
        <position position="209"/>
    </location>
</feature>
<keyword evidence="1" id="KW-1133">Transmembrane helix</keyword>
<evidence type="ECO:0000256" key="1">
    <source>
        <dbReference type="SAM" id="Phobius"/>
    </source>
</evidence>
<comment type="caution">
    <text evidence="2">The sequence shown here is derived from an EMBL/GenBank/DDBJ whole genome shotgun (WGS) entry which is preliminary data.</text>
</comment>
<feature type="transmembrane region" description="Helical" evidence="1">
    <location>
        <begin position="38"/>
        <end position="57"/>
    </location>
</feature>
<dbReference type="Proteomes" id="UP001215598">
    <property type="component" value="Unassembled WGS sequence"/>
</dbReference>
<proteinExistence type="predicted"/>
<dbReference type="AlphaFoldDB" id="A0AAD7IFF1"/>
<gene>
    <name evidence="2" type="ORF">B0H16DRAFT_1323556</name>
</gene>
<feature type="transmembrane region" description="Helical" evidence="1">
    <location>
        <begin position="6"/>
        <end position="26"/>
    </location>
</feature>
<dbReference type="PANTHER" id="PTHR35043:SF7">
    <property type="entry name" value="TRANSCRIPTION FACTOR DOMAIN-CONTAINING PROTEIN"/>
    <property type="match status" value="1"/>
</dbReference>
<reference evidence="2" key="1">
    <citation type="submission" date="2023-03" db="EMBL/GenBank/DDBJ databases">
        <title>Massive genome expansion in bonnet fungi (Mycena s.s.) driven by repeated elements and novel gene families across ecological guilds.</title>
        <authorList>
            <consortium name="Lawrence Berkeley National Laboratory"/>
            <person name="Harder C.B."/>
            <person name="Miyauchi S."/>
            <person name="Viragh M."/>
            <person name="Kuo A."/>
            <person name="Thoen E."/>
            <person name="Andreopoulos B."/>
            <person name="Lu D."/>
            <person name="Skrede I."/>
            <person name="Drula E."/>
            <person name="Henrissat B."/>
            <person name="Morin E."/>
            <person name="Kohler A."/>
            <person name="Barry K."/>
            <person name="LaButti K."/>
            <person name="Morin E."/>
            <person name="Salamov A."/>
            <person name="Lipzen A."/>
            <person name="Mereny Z."/>
            <person name="Hegedus B."/>
            <person name="Baldrian P."/>
            <person name="Stursova M."/>
            <person name="Weitz H."/>
            <person name="Taylor A."/>
            <person name="Grigoriev I.V."/>
            <person name="Nagy L.G."/>
            <person name="Martin F."/>
            <person name="Kauserud H."/>
        </authorList>
    </citation>
    <scope>NUCLEOTIDE SEQUENCE</scope>
    <source>
        <strain evidence="2">CBHHK182m</strain>
    </source>
</reference>
<name>A0AAD7IFF1_9AGAR</name>
<keyword evidence="1" id="KW-0812">Transmembrane</keyword>
<evidence type="ECO:0000313" key="2">
    <source>
        <dbReference type="EMBL" id="KAJ7741823.1"/>
    </source>
</evidence>
<evidence type="ECO:0000313" key="3">
    <source>
        <dbReference type="Proteomes" id="UP001215598"/>
    </source>
</evidence>